<dbReference type="InterPro" id="IPR013783">
    <property type="entry name" value="Ig-like_fold"/>
</dbReference>
<dbReference type="SUPFAM" id="SSF49785">
    <property type="entry name" value="Galactose-binding domain-like"/>
    <property type="match status" value="2"/>
</dbReference>
<organism evidence="4 5">
    <name type="scientific">Paenibacillus solisilvae</name>
    <dbReference type="NCBI Taxonomy" id="2486751"/>
    <lineage>
        <taxon>Bacteria</taxon>
        <taxon>Bacillati</taxon>
        <taxon>Bacillota</taxon>
        <taxon>Bacilli</taxon>
        <taxon>Bacillales</taxon>
        <taxon>Paenibacillaceae</taxon>
        <taxon>Paenibacillus</taxon>
    </lineage>
</organism>
<dbReference type="Proteomes" id="UP001596047">
    <property type="component" value="Unassembled WGS sequence"/>
</dbReference>
<evidence type="ECO:0000313" key="5">
    <source>
        <dbReference type="Proteomes" id="UP001596047"/>
    </source>
</evidence>
<feature type="compositionally biased region" description="Pro residues" evidence="2">
    <location>
        <begin position="1261"/>
        <end position="1347"/>
    </location>
</feature>
<evidence type="ECO:0000313" key="4">
    <source>
        <dbReference type="EMBL" id="MFC5652861.1"/>
    </source>
</evidence>
<dbReference type="RefSeq" id="WP_379191515.1">
    <property type="nucleotide sequence ID" value="NZ_JBHSOW010000106.1"/>
</dbReference>
<dbReference type="Gene3D" id="2.60.40.10">
    <property type="entry name" value="Immunoglobulins"/>
    <property type="match status" value="1"/>
</dbReference>
<dbReference type="InterPro" id="IPR003961">
    <property type="entry name" value="FN3_dom"/>
</dbReference>
<dbReference type="SUPFAM" id="SSF49373">
    <property type="entry name" value="Invasin/intimin cell-adhesion fragments"/>
    <property type="match status" value="1"/>
</dbReference>
<dbReference type="Gene3D" id="2.60.40.1220">
    <property type="match status" value="1"/>
</dbReference>
<dbReference type="InterPro" id="IPR008979">
    <property type="entry name" value="Galactose-bd-like_sf"/>
</dbReference>
<accession>A0ABW0W8P2</accession>
<gene>
    <name evidence="4" type="ORF">ACFPYJ_27910</name>
</gene>
<reference evidence="5" key="1">
    <citation type="journal article" date="2019" name="Int. J. Syst. Evol. Microbiol.">
        <title>The Global Catalogue of Microorganisms (GCM) 10K type strain sequencing project: providing services to taxonomists for standard genome sequencing and annotation.</title>
        <authorList>
            <consortium name="The Broad Institute Genomics Platform"/>
            <consortium name="The Broad Institute Genome Sequencing Center for Infectious Disease"/>
            <person name="Wu L."/>
            <person name="Ma J."/>
        </authorList>
    </citation>
    <scope>NUCLEOTIDE SEQUENCE [LARGE SCALE GENOMIC DNA]</scope>
    <source>
        <strain evidence="5">CGMCC 1.3240</strain>
    </source>
</reference>
<dbReference type="InterPro" id="IPR032812">
    <property type="entry name" value="SbsA_Ig"/>
</dbReference>
<evidence type="ECO:0000256" key="2">
    <source>
        <dbReference type="SAM" id="MobiDB-lite"/>
    </source>
</evidence>
<dbReference type="Pfam" id="PF13205">
    <property type="entry name" value="Big_5"/>
    <property type="match status" value="1"/>
</dbReference>
<comment type="caution">
    <text evidence="4">The sequence shown here is derived from an EMBL/GenBank/DDBJ whole genome shotgun (WGS) entry which is preliminary data.</text>
</comment>
<sequence length="1347" mass="147186">MSTTGSDSGSGTEAAPFQTLEKARDIVRAKLAAGKQTADIVVYIHGGTYYLSQTFQLNSQDSGKNGYKVIYQAYPGEHPIISGGTKITGWESIGNGVFRAPVGSLEFRQLYVNDKRAVRARTPNIGEFFRIKRWDRANQNIIVNSPEVANIQNPQQVEMVIQTYWSDQHMQIESLTPNGDETTIKVKSPGKDVLFNRTAPQMDPKQSYHLENAMEFMDLAGEFYLDHAGGMLYYRPRYAEDMTRAYVIAPVQETLVKVTGTLEQTVKNIQFIGLSFQHTGWNLPTQQGYTSTQASFYPILTNYDGKVPAAFSVEAAEKIVFKGNTFQHLGGTGLDLISATNNVDIIGNVFRDISANGMNVESGLSILKQMPSDLRTIVKQTRVSNNFITKVGQDYYGSVGIFGGFTEALTVEHNELMDLPYSAISVGWGWTINTTQLKDNVIRYNNIHHIMQQMVDGGGIYTLSKQPNSKIYENFIHDFDRSPWSAPPTDPTKNWFPVVGIYLDQATEGYAIERNVIVNVPTPIFANRFKLGANTYTDNYGDSETIKANAGLTGQYKSLSTPVKEYDPLLPELTQAITDEEGTKIELTFSEAIQASSIRPERFVLGGTATTVATAVMNSALPNNNVVVLQVYGQLEYQKPITVTVQQGALKDAALNENAPIEQFSITNQVRNPFVIDLEITGSPILSVNETATLHPFVKTRDEVPVPSGPDEWEYVSANPALATVDAQSGEIHAVGAGETFITITTVHDEIVVTAKLDLYISAAGQTKPAFVNIAKNKQSFSSGTIAGPSFGPEKALDGNVQTIWTTAGVGTLTADLGDLFRLYKIQRIEIVTRQDTDQQSPRRNFEVQASNRKDFSTFTVLGSQNEQTLPFRATWGVNLPQPQTFQYIRFSKPIDYASVAELRVIAEYDTGVDLSLNWPEGSTLQAFKEDEPGKVRLEWTPLAASYNIASYNIYVDGRAPTSVTGSVYTATVSNWPEDVPVTVKVDAVNTAGRWSTNGPSVSFATSWPDYHVELGMGGGSPIMNVGETLQLEPVLTHDNGTVIEGPTTWQYESLNPAIATVNAQTGAINAVGSGDTQVKITGVHADGNFITKLDLYIVAAGQTKPATVNLAKRKPATATSAISATYGADKAFDANNGTLWATSGPGSLTVDLSESYRYYDITRIEVVTRQDTDQPSTRKLFSVQGSNQSDLSNSVILGSQNDEVLPYRSTWSVDLATPQSFRYIQFVKPVNYAAVVELRVIGRPKQAQSLQSLQAEQPPAEQPPAEQPPAEQPPAEQPPAEQPPAEQPPAEQPPAEQPPAEQPPAEQPPAEQPPAEQPPAEQPPAEQPPAEQPPAKQPPVQPPVET</sequence>
<feature type="domain" description="Fibronectin type-III" evidence="3">
    <location>
        <begin position="921"/>
        <end position="1010"/>
    </location>
</feature>
<dbReference type="SUPFAM" id="SSF51126">
    <property type="entry name" value="Pectin lyase-like"/>
    <property type="match status" value="1"/>
</dbReference>
<protein>
    <submittedName>
        <fullName evidence="4">Ig-like domain-containing protein</fullName>
    </submittedName>
</protein>
<name>A0ABW0W8P2_9BACL</name>
<dbReference type="Pfam" id="PF21231">
    <property type="entry name" value="GH141_M"/>
    <property type="match status" value="1"/>
</dbReference>
<dbReference type="InterPro" id="IPR014755">
    <property type="entry name" value="Cu-Rt/internalin_Ig-like"/>
</dbReference>
<proteinExistence type="predicted"/>
<dbReference type="EMBL" id="JBHSOW010000106">
    <property type="protein sequence ID" value="MFC5652861.1"/>
    <property type="molecule type" value="Genomic_DNA"/>
</dbReference>
<evidence type="ECO:0000256" key="1">
    <source>
        <dbReference type="ARBA" id="ARBA00022729"/>
    </source>
</evidence>
<keyword evidence="1" id="KW-0732">Signal</keyword>
<dbReference type="PANTHER" id="PTHR36453:SF1">
    <property type="entry name" value="RIGHT HANDED BETA HELIX DOMAIN-CONTAINING PROTEIN"/>
    <property type="match status" value="1"/>
</dbReference>
<dbReference type="InterPro" id="IPR048482">
    <property type="entry name" value="GH141_ins"/>
</dbReference>
<dbReference type="Gene3D" id="2.160.20.10">
    <property type="entry name" value="Single-stranded right-handed beta-helix, Pectin lyase-like"/>
    <property type="match status" value="2"/>
</dbReference>
<dbReference type="PANTHER" id="PTHR36453">
    <property type="entry name" value="SECRETED PROTEIN-RELATED"/>
    <property type="match status" value="1"/>
</dbReference>
<feature type="compositionally biased region" description="Low complexity" evidence="2">
    <location>
        <begin position="1250"/>
        <end position="1260"/>
    </location>
</feature>
<dbReference type="InterPro" id="IPR012334">
    <property type="entry name" value="Pectin_lyas_fold"/>
</dbReference>
<evidence type="ECO:0000259" key="3">
    <source>
        <dbReference type="PROSITE" id="PS50853"/>
    </source>
</evidence>
<dbReference type="PROSITE" id="PS50853">
    <property type="entry name" value="FN3"/>
    <property type="match status" value="1"/>
</dbReference>
<dbReference type="InterPro" id="IPR011050">
    <property type="entry name" value="Pectin_lyase_fold/virulence"/>
</dbReference>
<keyword evidence="5" id="KW-1185">Reference proteome</keyword>
<dbReference type="Gene3D" id="2.60.120.260">
    <property type="entry name" value="Galactose-binding domain-like"/>
    <property type="match status" value="2"/>
</dbReference>
<feature type="region of interest" description="Disordered" evidence="2">
    <location>
        <begin position="1250"/>
        <end position="1347"/>
    </location>
</feature>
<dbReference type="Gene3D" id="2.60.40.1080">
    <property type="match status" value="2"/>
</dbReference>
<dbReference type="InterPro" id="IPR008964">
    <property type="entry name" value="Invasin/intimin_cell_adhesion"/>
</dbReference>